<dbReference type="Gene3D" id="1.10.10.10">
    <property type="entry name" value="Winged helix-like DNA-binding domain superfamily/Winged helix DNA-binding domain"/>
    <property type="match status" value="1"/>
</dbReference>
<keyword evidence="2" id="KW-0238">DNA-binding</keyword>
<proteinExistence type="predicted"/>
<gene>
    <name evidence="2" type="ORF">FB554_2855</name>
</gene>
<dbReference type="OrthoDB" id="8635520at2"/>
<comment type="caution">
    <text evidence="2">The sequence shown here is derived from an EMBL/GenBank/DDBJ whole genome shotgun (WGS) entry which is preliminary data.</text>
</comment>
<dbReference type="PANTHER" id="PTHR33164">
    <property type="entry name" value="TRANSCRIPTIONAL REGULATOR, MARR FAMILY"/>
    <property type="match status" value="1"/>
</dbReference>
<protein>
    <submittedName>
        <fullName evidence="2">DNA-binding MarR family transcriptional regulator</fullName>
    </submittedName>
</protein>
<dbReference type="AlphaFoldDB" id="A0A542XFS7"/>
<name>A0A542XFS7_9MICO</name>
<dbReference type="GO" id="GO:0003677">
    <property type="term" value="F:DNA binding"/>
    <property type="evidence" value="ECO:0007669"/>
    <property type="project" value="UniProtKB-KW"/>
</dbReference>
<reference evidence="2 3" key="1">
    <citation type="submission" date="2019-06" db="EMBL/GenBank/DDBJ databases">
        <title>Sequencing the genomes of 1000 actinobacteria strains.</title>
        <authorList>
            <person name="Klenk H.-P."/>
        </authorList>
    </citation>
    <scope>NUCLEOTIDE SEQUENCE [LARGE SCALE GENOMIC DNA]</scope>
    <source>
        <strain evidence="2 3">DSM 24617</strain>
    </source>
</reference>
<dbReference type="SUPFAM" id="SSF46785">
    <property type="entry name" value="Winged helix' DNA-binding domain"/>
    <property type="match status" value="1"/>
</dbReference>
<organism evidence="2 3">
    <name type="scientific">Barrientosiimonas humi</name>
    <dbReference type="NCBI Taxonomy" id="999931"/>
    <lineage>
        <taxon>Bacteria</taxon>
        <taxon>Bacillati</taxon>
        <taxon>Actinomycetota</taxon>
        <taxon>Actinomycetes</taxon>
        <taxon>Micrococcales</taxon>
        <taxon>Dermacoccaceae</taxon>
        <taxon>Barrientosiimonas</taxon>
    </lineage>
</organism>
<dbReference type="Proteomes" id="UP000318336">
    <property type="component" value="Unassembled WGS sequence"/>
</dbReference>
<dbReference type="PRINTS" id="PR00598">
    <property type="entry name" value="HTHMARR"/>
</dbReference>
<dbReference type="InterPro" id="IPR000835">
    <property type="entry name" value="HTH_MarR-typ"/>
</dbReference>
<dbReference type="Pfam" id="PF01047">
    <property type="entry name" value="MarR"/>
    <property type="match status" value="1"/>
</dbReference>
<dbReference type="GO" id="GO:0006950">
    <property type="term" value="P:response to stress"/>
    <property type="evidence" value="ECO:0007669"/>
    <property type="project" value="TreeGrafter"/>
</dbReference>
<sequence length="162" mass="18603">MTTTETSWLSDQEQRVWRQWIRASWALPAELNRHLQEFSLSMQDYGVLVCLTDTESGQLRMSDLADLMHWDRSRLSHHITRMSTRGLVERRHCAEDGRGAFVAVTDQGRASIERAAQRHVDGVRELFFDGMTEDEMRALESVTSRLLERLESDKRPGGAAQA</sequence>
<dbReference type="InterPro" id="IPR036388">
    <property type="entry name" value="WH-like_DNA-bd_sf"/>
</dbReference>
<evidence type="ECO:0000259" key="1">
    <source>
        <dbReference type="PROSITE" id="PS50995"/>
    </source>
</evidence>
<evidence type="ECO:0000313" key="3">
    <source>
        <dbReference type="Proteomes" id="UP000318336"/>
    </source>
</evidence>
<dbReference type="InterPro" id="IPR036390">
    <property type="entry name" value="WH_DNA-bd_sf"/>
</dbReference>
<dbReference type="SMART" id="SM00347">
    <property type="entry name" value="HTH_MARR"/>
    <property type="match status" value="1"/>
</dbReference>
<dbReference type="InterPro" id="IPR039422">
    <property type="entry name" value="MarR/SlyA-like"/>
</dbReference>
<dbReference type="PANTHER" id="PTHR33164:SF99">
    <property type="entry name" value="MARR FAMILY REGULATORY PROTEIN"/>
    <property type="match status" value="1"/>
</dbReference>
<accession>A0A542XFS7</accession>
<dbReference type="RefSeq" id="WP_142007045.1">
    <property type="nucleotide sequence ID" value="NZ_CAJTBP010000001.1"/>
</dbReference>
<dbReference type="GO" id="GO:0003700">
    <property type="term" value="F:DNA-binding transcription factor activity"/>
    <property type="evidence" value="ECO:0007669"/>
    <property type="project" value="InterPro"/>
</dbReference>
<feature type="domain" description="HTH marR-type" evidence="1">
    <location>
        <begin position="13"/>
        <end position="148"/>
    </location>
</feature>
<dbReference type="PROSITE" id="PS50995">
    <property type="entry name" value="HTH_MARR_2"/>
    <property type="match status" value="1"/>
</dbReference>
<keyword evidence="3" id="KW-1185">Reference proteome</keyword>
<dbReference type="EMBL" id="VFOK01000001">
    <property type="protein sequence ID" value="TQL34678.1"/>
    <property type="molecule type" value="Genomic_DNA"/>
</dbReference>
<evidence type="ECO:0000313" key="2">
    <source>
        <dbReference type="EMBL" id="TQL34678.1"/>
    </source>
</evidence>